<evidence type="ECO:0000313" key="3">
    <source>
        <dbReference type="Proteomes" id="UP000789739"/>
    </source>
</evidence>
<accession>A0A9N9C4M2</accession>
<feature type="domain" description="Protein kinase" evidence="1">
    <location>
        <begin position="169"/>
        <end position="434"/>
    </location>
</feature>
<dbReference type="PRINTS" id="PR00109">
    <property type="entry name" value="TYRKINASE"/>
</dbReference>
<organism evidence="2 3">
    <name type="scientific">Paraglomus brasilianum</name>
    <dbReference type="NCBI Taxonomy" id="144538"/>
    <lineage>
        <taxon>Eukaryota</taxon>
        <taxon>Fungi</taxon>
        <taxon>Fungi incertae sedis</taxon>
        <taxon>Mucoromycota</taxon>
        <taxon>Glomeromycotina</taxon>
        <taxon>Glomeromycetes</taxon>
        <taxon>Paraglomerales</taxon>
        <taxon>Paraglomeraceae</taxon>
        <taxon>Paraglomus</taxon>
    </lineage>
</organism>
<comment type="caution">
    <text evidence="2">The sequence shown here is derived from an EMBL/GenBank/DDBJ whole genome shotgun (WGS) entry which is preliminary data.</text>
</comment>
<dbReference type="Pfam" id="PF07714">
    <property type="entry name" value="PK_Tyr_Ser-Thr"/>
    <property type="match status" value="1"/>
</dbReference>
<reference evidence="2" key="1">
    <citation type="submission" date="2021-06" db="EMBL/GenBank/DDBJ databases">
        <authorList>
            <person name="Kallberg Y."/>
            <person name="Tangrot J."/>
            <person name="Rosling A."/>
        </authorList>
    </citation>
    <scope>NUCLEOTIDE SEQUENCE</scope>
    <source>
        <strain evidence="2">BR232B</strain>
    </source>
</reference>
<dbReference type="InterPro" id="IPR011990">
    <property type="entry name" value="TPR-like_helical_dom_sf"/>
</dbReference>
<gene>
    <name evidence="2" type="ORF">PBRASI_LOCUS7099</name>
</gene>
<dbReference type="PANTHER" id="PTHR44329">
    <property type="entry name" value="SERINE/THREONINE-PROTEIN KINASE TNNI3K-RELATED"/>
    <property type="match status" value="1"/>
</dbReference>
<dbReference type="Proteomes" id="UP000789739">
    <property type="component" value="Unassembled WGS sequence"/>
</dbReference>
<evidence type="ECO:0000313" key="2">
    <source>
        <dbReference type="EMBL" id="CAG8590516.1"/>
    </source>
</evidence>
<dbReference type="SUPFAM" id="SSF56112">
    <property type="entry name" value="Protein kinase-like (PK-like)"/>
    <property type="match status" value="1"/>
</dbReference>
<dbReference type="Gene3D" id="1.10.510.10">
    <property type="entry name" value="Transferase(Phosphotransferase) domain 1"/>
    <property type="match status" value="1"/>
</dbReference>
<dbReference type="OrthoDB" id="4062651at2759"/>
<dbReference type="InterPro" id="IPR011009">
    <property type="entry name" value="Kinase-like_dom_sf"/>
</dbReference>
<proteinExistence type="predicted"/>
<dbReference type="InterPro" id="IPR008266">
    <property type="entry name" value="Tyr_kinase_AS"/>
</dbReference>
<protein>
    <submittedName>
        <fullName evidence="2">7612_t:CDS:1</fullName>
    </submittedName>
</protein>
<dbReference type="PROSITE" id="PS50011">
    <property type="entry name" value="PROTEIN_KINASE_DOM"/>
    <property type="match status" value="1"/>
</dbReference>
<keyword evidence="3" id="KW-1185">Reference proteome</keyword>
<dbReference type="GO" id="GO:0004674">
    <property type="term" value="F:protein serine/threonine kinase activity"/>
    <property type="evidence" value="ECO:0007669"/>
    <property type="project" value="TreeGrafter"/>
</dbReference>
<sequence length="643" mass="74014">MKFLDFELISLSRTTKACDLSTKIDRIIELIDGASCNGDAFYDMKPYFIEVKDKISDHSLTINEEHVQQLMKALRDWEKFLLRYTKPKMRIFLIKLNTIEQIIRKTKKPYDKLNTALRTANIFMTKESLEYSRISERRCQDSLTTTGCANGALLSNCDKESLTIKPELVKFESPPDSSDYGPIKIAYHEEANQNVGAVMLRIGQDCESDIQNKLSKDYKAAYISSKLSADNDLFARNYGVLLYEGIYYVVKELPELGTLHDYFTKYNNVCWNKRITMASRLASAVTILHSKRILHHDIRSCNVYVDRSHNVKLGNFYHSREISDTTTTLADEHDHVRWLCPEKVKDSNLEYSMSADVYSFGILMWEISSCKIPFADKTINEVYYMLKNSDEVDARPQIVDGTPEKYQKLMQECWSKDPKSRPSMDSVANRLKSLEQDYENSNREIPTQFIESTHSNISIQSALNLHRQKNYKEAFEQFKLLADDDEISNSAEANYRVGLYLIDKNVDYYPKDPQTGIVYLKMASELGSTKALQYLAQYNMANALKLRKQLKDAGDVEGAERVEQEMKSECLPPFLKGAELGNYRCMKDLADYGAKLGDKESYKKGVQMLKSALTLLTNYEDSNIIHNFLKKLQQEHGDKFDQV</sequence>
<dbReference type="InterPro" id="IPR000719">
    <property type="entry name" value="Prot_kinase_dom"/>
</dbReference>
<dbReference type="PROSITE" id="PS00109">
    <property type="entry name" value="PROTEIN_KINASE_TYR"/>
    <property type="match status" value="1"/>
</dbReference>
<dbReference type="GO" id="GO:0005524">
    <property type="term" value="F:ATP binding"/>
    <property type="evidence" value="ECO:0007669"/>
    <property type="project" value="InterPro"/>
</dbReference>
<dbReference type="SUPFAM" id="SSF81901">
    <property type="entry name" value="HCP-like"/>
    <property type="match status" value="1"/>
</dbReference>
<name>A0A9N9C4M2_9GLOM</name>
<evidence type="ECO:0000259" key="1">
    <source>
        <dbReference type="PROSITE" id="PS50011"/>
    </source>
</evidence>
<dbReference type="Gene3D" id="1.25.40.10">
    <property type="entry name" value="Tetratricopeptide repeat domain"/>
    <property type="match status" value="1"/>
</dbReference>
<dbReference type="InterPro" id="IPR051681">
    <property type="entry name" value="Ser/Thr_Kinases-Pseudokinases"/>
</dbReference>
<dbReference type="InterPro" id="IPR001245">
    <property type="entry name" value="Ser-Thr/Tyr_kinase_cat_dom"/>
</dbReference>
<dbReference type="AlphaFoldDB" id="A0A9N9C4M2"/>
<dbReference type="EMBL" id="CAJVPI010001035">
    <property type="protein sequence ID" value="CAG8590516.1"/>
    <property type="molecule type" value="Genomic_DNA"/>
</dbReference>